<protein>
    <submittedName>
        <fullName evidence="1">Uncharacterized protein</fullName>
    </submittedName>
</protein>
<sequence length="132" mass="13795">MTKFSVLSFLFAIIALSIMFPSGTAEHDESSILRLPSQVLVSNGEGLHNLCAGTSSFSCPAKCFRTDPVCGVNGVTYWCGCAEAACAGVEVSKLGFCEIGNGGSSSLPGQALLLVHIVWLIVLGFSVLFGLF</sequence>
<dbReference type="Proteomes" id="UP000447434">
    <property type="component" value="Chromosome 4"/>
</dbReference>
<proteinExistence type="predicted"/>
<dbReference type="EMBL" id="WOCE01000004">
    <property type="protein sequence ID" value="KAE9615177.1"/>
    <property type="molecule type" value="Genomic_DNA"/>
</dbReference>
<organism evidence="1 2">
    <name type="scientific">Lupinus albus</name>
    <name type="common">White lupine</name>
    <name type="synonym">Lupinus termis</name>
    <dbReference type="NCBI Taxonomy" id="3870"/>
    <lineage>
        <taxon>Eukaryota</taxon>
        <taxon>Viridiplantae</taxon>
        <taxon>Streptophyta</taxon>
        <taxon>Embryophyta</taxon>
        <taxon>Tracheophyta</taxon>
        <taxon>Spermatophyta</taxon>
        <taxon>Magnoliopsida</taxon>
        <taxon>eudicotyledons</taxon>
        <taxon>Gunneridae</taxon>
        <taxon>Pentapetalae</taxon>
        <taxon>rosids</taxon>
        <taxon>fabids</taxon>
        <taxon>Fabales</taxon>
        <taxon>Fabaceae</taxon>
        <taxon>Papilionoideae</taxon>
        <taxon>50 kb inversion clade</taxon>
        <taxon>genistoids sensu lato</taxon>
        <taxon>core genistoids</taxon>
        <taxon>Genisteae</taxon>
        <taxon>Lupinus</taxon>
    </lineage>
</organism>
<name>A0A6A5M9R5_LUPAL</name>
<dbReference type="PANTHER" id="PTHR34376">
    <property type="entry name" value="SERINE PROTEASE INHIBITOR, KAZAL-TYPE FAMILY PROTEIN"/>
    <property type="match status" value="1"/>
</dbReference>
<dbReference type="Gene3D" id="3.30.60.30">
    <property type="match status" value="1"/>
</dbReference>
<gene>
    <name evidence="1" type="ORF">Lalb_Chr04g0252531</name>
</gene>
<keyword evidence="2" id="KW-1185">Reference proteome</keyword>
<dbReference type="AlphaFoldDB" id="A0A6A5M9R5"/>
<evidence type="ECO:0000313" key="1">
    <source>
        <dbReference type="EMBL" id="KAE9615177.1"/>
    </source>
</evidence>
<comment type="caution">
    <text evidence="1">The sequence shown here is derived from an EMBL/GenBank/DDBJ whole genome shotgun (WGS) entry which is preliminary data.</text>
</comment>
<evidence type="ECO:0000313" key="2">
    <source>
        <dbReference type="Proteomes" id="UP000447434"/>
    </source>
</evidence>
<reference evidence="2" key="1">
    <citation type="journal article" date="2020" name="Nat. Commun.">
        <title>Genome sequence of the cluster root forming white lupin.</title>
        <authorList>
            <person name="Hufnagel B."/>
            <person name="Marques A."/>
            <person name="Soriano A."/>
            <person name="Marques L."/>
            <person name="Divol F."/>
            <person name="Doumas P."/>
            <person name="Sallet E."/>
            <person name="Mancinotti D."/>
            <person name="Carrere S."/>
            <person name="Marande W."/>
            <person name="Arribat S."/>
            <person name="Keller J."/>
            <person name="Huneau C."/>
            <person name="Blein T."/>
            <person name="Aime D."/>
            <person name="Laguerre M."/>
            <person name="Taylor J."/>
            <person name="Schubert V."/>
            <person name="Nelson M."/>
            <person name="Geu-Flores F."/>
            <person name="Crespi M."/>
            <person name="Gallardo-Guerrero K."/>
            <person name="Delaux P.-M."/>
            <person name="Salse J."/>
            <person name="Berges H."/>
            <person name="Guyot R."/>
            <person name="Gouzy J."/>
            <person name="Peret B."/>
        </authorList>
    </citation>
    <scope>NUCLEOTIDE SEQUENCE [LARGE SCALE GENOMIC DNA]</scope>
    <source>
        <strain evidence="2">cv. Amiga</strain>
    </source>
</reference>
<dbReference type="OrthoDB" id="1916993at2759"/>
<dbReference type="PANTHER" id="PTHR34376:SF2">
    <property type="entry name" value="SERINE PROTEASE INHIBITOR, KAZAL-TYPE FAMILY PROTEIN"/>
    <property type="match status" value="1"/>
</dbReference>
<accession>A0A6A5M9R5</accession>